<dbReference type="EMBL" id="BAABAT010000027">
    <property type="protein sequence ID" value="GAA4257377.1"/>
    <property type="molecule type" value="Genomic_DNA"/>
</dbReference>
<reference evidence="5" key="1">
    <citation type="journal article" date="2019" name="Int. J. Syst. Evol. Microbiol.">
        <title>The Global Catalogue of Microorganisms (GCM) 10K type strain sequencing project: providing services to taxonomists for standard genome sequencing and annotation.</title>
        <authorList>
            <consortium name="The Broad Institute Genomics Platform"/>
            <consortium name="The Broad Institute Genome Sequencing Center for Infectious Disease"/>
            <person name="Wu L."/>
            <person name="Ma J."/>
        </authorList>
    </citation>
    <scope>NUCLEOTIDE SEQUENCE [LARGE SCALE GENOMIC DNA]</scope>
    <source>
        <strain evidence="5">JCM 17441</strain>
    </source>
</reference>
<proteinExistence type="predicted"/>
<evidence type="ECO:0000313" key="5">
    <source>
        <dbReference type="Proteomes" id="UP001500620"/>
    </source>
</evidence>
<keyword evidence="2" id="KW-0812">Transmembrane</keyword>
<accession>A0ABP8DJ64</accession>
<feature type="compositionally biased region" description="Low complexity" evidence="1">
    <location>
        <begin position="201"/>
        <end position="214"/>
    </location>
</feature>
<feature type="region of interest" description="Disordered" evidence="1">
    <location>
        <begin position="193"/>
        <end position="214"/>
    </location>
</feature>
<evidence type="ECO:0000313" key="4">
    <source>
        <dbReference type="EMBL" id="GAA4257377.1"/>
    </source>
</evidence>
<evidence type="ECO:0000256" key="1">
    <source>
        <dbReference type="SAM" id="MobiDB-lite"/>
    </source>
</evidence>
<protein>
    <submittedName>
        <fullName evidence="4">Uncharacterized protein</fullName>
    </submittedName>
</protein>
<keyword evidence="2" id="KW-1133">Transmembrane helix</keyword>
<name>A0ABP8DJ64_9ACTN</name>
<feature type="transmembrane region" description="Helical" evidence="2">
    <location>
        <begin position="235"/>
        <end position="257"/>
    </location>
</feature>
<gene>
    <name evidence="4" type="ORF">GCM10022255_073900</name>
</gene>
<keyword evidence="5" id="KW-1185">Reference proteome</keyword>
<organism evidence="4 5">
    <name type="scientific">Dactylosporangium darangshiense</name>
    <dbReference type="NCBI Taxonomy" id="579108"/>
    <lineage>
        <taxon>Bacteria</taxon>
        <taxon>Bacillati</taxon>
        <taxon>Actinomycetota</taxon>
        <taxon>Actinomycetes</taxon>
        <taxon>Micromonosporales</taxon>
        <taxon>Micromonosporaceae</taxon>
        <taxon>Dactylosporangium</taxon>
    </lineage>
</organism>
<keyword evidence="2" id="KW-0472">Membrane</keyword>
<keyword evidence="3" id="KW-0732">Signal</keyword>
<feature type="signal peptide" evidence="3">
    <location>
        <begin position="1"/>
        <end position="38"/>
    </location>
</feature>
<feature type="chain" id="PRO_5045313802" evidence="3">
    <location>
        <begin position="39"/>
        <end position="303"/>
    </location>
</feature>
<dbReference type="RefSeq" id="WP_345134359.1">
    <property type="nucleotide sequence ID" value="NZ_BAABAT010000027.1"/>
</dbReference>
<dbReference type="Proteomes" id="UP001500620">
    <property type="component" value="Unassembled WGS sequence"/>
</dbReference>
<evidence type="ECO:0000256" key="2">
    <source>
        <dbReference type="SAM" id="Phobius"/>
    </source>
</evidence>
<sequence length="303" mass="30546">MQRKRFGRSVVAALFGLLVAVLIAAPAAVVTVASPAFAAGQGCCDVGIDDLPTQFAAGGGPAPFTVRLVNQSQETLRYVDVSFVLQANGLVGDLVDLQRQRMSGGPHDVGTFTQRGVRSGAVTATEQVDLGALALPPGGGASITYGLSFSRKLPSTALTLSVQVQPRRDPKGVSSAGPYQSAIVAAGQPIQTQPAATPTLSPAGDAPASAAGAAPIDRSPAAAAGASGGGGSLSWLAYTIGALLLLGGMGAIGTLVWRRRPHPHAPVQITAYDVPGQAGGPGVHGLHTAPTAQYPIAQQRLEQ</sequence>
<evidence type="ECO:0000256" key="3">
    <source>
        <dbReference type="SAM" id="SignalP"/>
    </source>
</evidence>
<comment type="caution">
    <text evidence="4">The sequence shown here is derived from an EMBL/GenBank/DDBJ whole genome shotgun (WGS) entry which is preliminary data.</text>
</comment>